<accession>A0A161R5B1</accession>
<evidence type="ECO:0000313" key="1">
    <source>
        <dbReference type="EMBL" id="KZD24331.1"/>
    </source>
</evidence>
<name>A0A161R5B1_9BRAD</name>
<reference evidence="1 2" key="1">
    <citation type="submission" date="2016-03" db="EMBL/GenBank/DDBJ databases">
        <title>Microsymbionts genomes from the relict species Vavilovia formosa (Stev.) Fed.</title>
        <authorList>
            <person name="Kopat V."/>
            <person name="Chirak E."/>
            <person name="Kimeklis A."/>
            <person name="Andronov E."/>
        </authorList>
    </citation>
    <scope>NUCLEOTIDE SEQUENCE [LARGE SCALE GENOMIC DNA]</scope>
    <source>
        <strain evidence="1 2">Vaf07</strain>
    </source>
</reference>
<proteinExistence type="predicted"/>
<dbReference type="EMBL" id="LVYV01000004">
    <property type="protein sequence ID" value="KZD24331.1"/>
    <property type="molecule type" value="Genomic_DNA"/>
</dbReference>
<evidence type="ECO:0008006" key="3">
    <source>
        <dbReference type="Google" id="ProtNLM"/>
    </source>
</evidence>
<dbReference type="SUPFAM" id="SSF51120">
    <property type="entry name" value="beta-Roll"/>
    <property type="match status" value="1"/>
</dbReference>
<keyword evidence="2" id="KW-1185">Reference proteome</keyword>
<dbReference type="STRING" id="943830.A4A58_22895"/>
<dbReference type="InterPro" id="IPR011049">
    <property type="entry name" value="Serralysin-like_metalloprot_C"/>
</dbReference>
<dbReference type="AlphaFoldDB" id="A0A161R5B1"/>
<organism evidence="1 2">
    <name type="scientific">Tardiphaga robiniae</name>
    <dbReference type="NCBI Taxonomy" id="943830"/>
    <lineage>
        <taxon>Bacteria</taxon>
        <taxon>Pseudomonadati</taxon>
        <taxon>Pseudomonadota</taxon>
        <taxon>Alphaproteobacteria</taxon>
        <taxon>Hyphomicrobiales</taxon>
        <taxon>Nitrobacteraceae</taxon>
        <taxon>Tardiphaga</taxon>
    </lineage>
</organism>
<gene>
    <name evidence="1" type="ORF">A4A58_22895</name>
</gene>
<protein>
    <recommendedName>
        <fullName evidence="3">Calcium-binding protein</fullName>
    </recommendedName>
</protein>
<evidence type="ECO:0000313" key="2">
    <source>
        <dbReference type="Proteomes" id="UP000076574"/>
    </source>
</evidence>
<comment type="caution">
    <text evidence="1">The sequence shown here is derived from an EMBL/GenBank/DDBJ whole genome shotgun (WGS) entry which is preliminary data.</text>
</comment>
<dbReference type="Proteomes" id="UP000076574">
    <property type="component" value="Unassembled WGS sequence"/>
</dbReference>
<dbReference type="Gene3D" id="2.150.10.10">
    <property type="entry name" value="Serralysin-like metalloprotease, C-terminal"/>
    <property type="match status" value="1"/>
</dbReference>
<sequence length="251" mass="26660">MALTITYSEASSNLPAYLDNWIDNFEYRGTGNFNAVKNTTDQWYAGTRIVGGVDNDKSSVIVSGDDFSYTPGVIDGTVTNLTLGSNLAYVAPTDLWVQDAGLSIGFSGATLTPAFDAAITDLSQNGSLNGLYGYFAEQGTVQTGTAGDDVMLSFGGNDSFTGGLGNDTLVFADGWANDVVLDFYAAAGDFDVLDLQGVTNISNYVDLFFNHSNWWDQSNVLTITDGANSIQLDGYVGTDMLGLILDGHFTV</sequence>
<dbReference type="OrthoDB" id="8360768at2"/>
<dbReference type="RefSeq" id="WP_068731031.1">
    <property type="nucleotide sequence ID" value="NZ_LVYV01000004.1"/>
</dbReference>